<accession>A0A7S4SPI3</accession>
<dbReference type="EMBL" id="HBNS01050698">
    <property type="protein sequence ID" value="CAE4651717.1"/>
    <property type="molecule type" value="Transcribed_RNA"/>
</dbReference>
<organism evidence="1">
    <name type="scientific">Ditylum brightwellii</name>
    <dbReference type="NCBI Taxonomy" id="49249"/>
    <lineage>
        <taxon>Eukaryota</taxon>
        <taxon>Sar</taxon>
        <taxon>Stramenopiles</taxon>
        <taxon>Ochrophyta</taxon>
        <taxon>Bacillariophyta</taxon>
        <taxon>Mediophyceae</taxon>
        <taxon>Lithodesmiophycidae</taxon>
        <taxon>Lithodesmiales</taxon>
        <taxon>Lithodesmiaceae</taxon>
        <taxon>Ditylum</taxon>
    </lineage>
</organism>
<protein>
    <submittedName>
        <fullName evidence="1">Uncharacterized protein</fullName>
    </submittedName>
</protein>
<sequence length="144" mass="15342">MGSEYNSSESAAMHNELMHFLTQSQEMRKTAKGSLKQSLYAASGAFAGSFLLGPVGGLAGGVAGSVVGYLKSDDYDGALLEVVKLEGERRERLMKEVGKVLMSAGATARQLESAEAFRDALASFAEQEAVRDGVWRACLHAVHD</sequence>
<gene>
    <name evidence="1" type="ORF">DBRI00130_LOCUS38013</name>
</gene>
<evidence type="ECO:0000313" key="1">
    <source>
        <dbReference type="EMBL" id="CAE4651717.1"/>
    </source>
</evidence>
<dbReference type="AlphaFoldDB" id="A0A7S4SPI3"/>
<proteinExistence type="predicted"/>
<reference evidence="1" key="1">
    <citation type="submission" date="2021-01" db="EMBL/GenBank/DDBJ databases">
        <authorList>
            <person name="Corre E."/>
            <person name="Pelletier E."/>
            <person name="Niang G."/>
            <person name="Scheremetjew M."/>
            <person name="Finn R."/>
            <person name="Kale V."/>
            <person name="Holt S."/>
            <person name="Cochrane G."/>
            <person name="Meng A."/>
            <person name="Brown T."/>
            <person name="Cohen L."/>
        </authorList>
    </citation>
    <scope>NUCLEOTIDE SEQUENCE</scope>
    <source>
        <strain evidence="1">GSO104</strain>
    </source>
</reference>
<dbReference type="Pfam" id="PF20721">
    <property type="entry name" value="C19orf12"/>
    <property type="match status" value="1"/>
</dbReference>
<name>A0A7S4SPI3_9STRA</name>
<dbReference type="InterPro" id="IPR033369">
    <property type="entry name" value="C19orf12"/>
</dbReference>